<name>A0ACC3MZE2_9PEZI</name>
<evidence type="ECO:0000313" key="2">
    <source>
        <dbReference type="Proteomes" id="UP001281147"/>
    </source>
</evidence>
<protein>
    <submittedName>
        <fullName evidence="1">Uncharacterized protein</fullName>
    </submittedName>
</protein>
<dbReference type="Proteomes" id="UP001281147">
    <property type="component" value="Unassembled WGS sequence"/>
</dbReference>
<sequence>MRPYKDWLNEELAVAATARNLIVKSTSKSRNPVPKKIDYIKALKQADKAIRFRFLDLPPEYRTEVYRYLLTFVDSWTCYPQILATCKQIQQEATKVLYGNNLIEVNISLGTVKAHRHACGSFDPYGRGEVRDLSELKWPAFLRRALFVRCTLAPYWLTHNAYQQARHSATISQVLYSLCSFLKGEHQLRSMELDLQALTFTRPAQSVLPRVYHSLHLLGTLKRLEVQTSSKVNDVSLVHSAITNTAHADNVLHDALALLEETDVYEAAVQMVRPSEPMPRPRVEPLYYPGLAVSKWPAFRKATTQAKNLMRPDLHFDEHWERAMQQATEPLRILLDEVDEEELEDCAKMWAKAKQITDHMTRLRKLRATRKGYGGS</sequence>
<accession>A0ACC3MZE2</accession>
<reference evidence="1" key="1">
    <citation type="submission" date="2023-07" db="EMBL/GenBank/DDBJ databases">
        <title>Black Yeasts Isolated from many extreme environments.</title>
        <authorList>
            <person name="Coleine C."/>
            <person name="Stajich J.E."/>
            <person name="Selbmann L."/>
        </authorList>
    </citation>
    <scope>NUCLEOTIDE SEQUENCE</scope>
    <source>
        <strain evidence="1">CCFEE 5714</strain>
    </source>
</reference>
<keyword evidence="2" id="KW-1185">Reference proteome</keyword>
<proteinExistence type="predicted"/>
<organism evidence="1 2">
    <name type="scientific">Vermiconidia calcicola</name>
    <dbReference type="NCBI Taxonomy" id="1690605"/>
    <lineage>
        <taxon>Eukaryota</taxon>
        <taxon>Fungi</taxon>
        <taxon>Dikarya</taxon>
        <taxon>Ascomycota</taxon>
        <taxon>Pezizomycotina</taxon>
        <taxon>Dothideomycetes</taxon>
        <taxon>Dothideomycetidae</taxon>
        <taxon>Mycosphaerellales</taxon>
        <taxon>Extremaceae</taxon>
        <taxon>Vermiconidia</taxon>
    </lineage>
</organism>
<evidence type="ECO:0000313" key="1">
    <source>
        <dbReference type="EMBL" id="KAK3707020.1"/>
    </source>
</evidence>
<dbReference type="EMBL" id="JAUTXU010000114">
    <property type="protein sequence ID" value="KAK3707020.1"/>
    <property type="molecule type" value="Genomic_DNA"/>
</dbReference>
<comment type="caution">
    <text evidence="1">The sequence shown here is derived from an EMBL/GenBank/DDBJ whole genome shotgun (WGS) entry which is preliminary data.</text>
</comment>
<gene>
    <name evidence="1" type="ORF">LTR37_012352</name>
</gene>